<name>A0A9D9DGP7_9FIRM</name>
<sequence length="89" mass="10002">MSRSRFIGERASVLRADLSDRRVRCVISESGLKAGDRIAYVWIPGIDVRERCADLLTVEWAAESDGLLPGYRLYGVVPAIKAIVKWRKP</sequence>
<evidence type="ECO:0000313" key="2">
    <source>
        <dbReference type="Proteomes" id="UP000823634"/>
    </source>
</evidence>
<organism evidence="1 2">
    <name type="scientific">Candidatus Alloenteromonas pullistercoris</name>
    <dbReference type="NCBI Taxonomy" id="2840785"/>
    <lineage>
        <taxon>Bacteria</taxon>
        <taxon>Bacillati</taxon>
        <taxon>Bacillota</taxon>
        <taxon>Bacillota incertae sedis</taxon>
        <taxon>Candidatus Alloenteromonas</taxon>
    </lineage>
</organism>
<evidence type="ECO:0000313" key="1">
    <source>
        <dbReference type="EMBL" id="MBO8426358.1"/>
    </source>
</evidence>
<dbReference type="AlphaFoldDB" id="A0A9D9DGP7"/>
<gene>
    <name evidence="1" type="ORF">IAC61_03450</name>
</gene>
<reference evidence="1" key="2">
    <citation type="journal article" date="2021" name="PeerJ">
        <title>Extensive microbial diversity within the chicken gut microbiome revealed by metagenomics and culture.</title>
        <authorList>
            <person name="Gilroy R."/>
            <person name="Ravi A."/>
            <person name="Getino M."/>
            <person name="Pursley I."/>
            <person name="Horton D.L."/>
            <person name="Alikhan N.F."/>
            <person name="Baker D."/>
            <person name="Gharbi K."/>
            <person name="Hall N."/>
            <person name="Watson M."/>
            <person name="Adriaenssens E.M."/>
            <person name="Foster-Nyarko E."/>
            <person name="Jarju S."/>
            <person name="Secka A."/>
            <person name="Antonio M."/>
            <person name="Oren A."/>
            <person name="Chaudhuri R.R."/>
            <person name="La Ragione R."/>
            <person name="Hildebrand F."/>
            <person name="Pallen M.J."/>
        </authorList>
    </citation>
    <scope>NUCLEOTIDE SEQUENCE</scope>
    <source>
        <strain evidence="1">17113</strain>
    </source>
</reference>
<dbReference type="EMBL" id="JADINA010000022">
    <property type="protein sequence ID" value="MBO8426358.1"/>
    <property type="molecule type" value="Genomic_DNA"/>
</dbReference>
<protein>
    <submittedName>
        <fullName evidence="1">Uncharacterized protein</fullName>
    </submittedName>
</protein>
<proteinExistence type="predicted"/>
<accession>A0A9D9DGP7</accession>
<comment type="caution">
    <text evidence="1">The sequence shown here is derived from an EMBL/GenBank/DDBJ whole genome shotgun (WGS) entry which is preliminary data.</text>
</comment>
<reference evidence="1" key="1">
    <citation type="submission" date="2020-10" db="EMBL/GenBank/DDBJ databases">
        <authorList>
            <person name="Gilroy R."/>
        </authorList>
    </citation>
    <scope>NUCLEOTIDE SEQUENCE</scope>
    <source>
        <strain evidence="1">17113</strain>
    </source>
</reference>
<dbReference type="Proteomes" id="UP000823634">
    <property type="component" value="Unassembled WGS sequence"/>
</dbReference>